<evidence type="ECO:0000313" key="1">
    <source>
        <dbReference type="EMBL" id="KJA22486.1"/>
    </source>
</evidence>
<organism evidence="1 2">
    <name type="scientific">Hypholoma sublateritium (strain FD-334 SS-4)</name>
    <dbReference type="NCBI Taxonomy" id="945553"/>
    <lineage>
        <taxon>Eukaryota</taxon>
        <taxon>Fungi</taxon>
        <taxon>Dikarya</taxon>
        <taxon>Basidiomycota</taxon>
        <taxon>Agaricomycotina</taxon>
        <taxon>Agaricomycetes</taxon>
        <taxon>Agaricomycetidae</taxon>
        <taxon>Agaricales</taxon>
        <taxon>Agaricineae</taxon>
        <taxon>Strophariaceae</taxon>
        <taxon>Hypholoma</taxon>
    </lineage>
</organism>
<dbReference type="EMBL" id="KN817549">
    <property type="protein sequence ID" value="KJA22486.1"/>
    <property type="molecule type" value="Genomic_DNA"/>
</dbReference>
<reference evidence="2" key="1">
    <citation type="submission" date="2014-04" db="EMBL/GenBank/DDBJ databases">
        <title>Evolutionary Origins and Diversification of the Mycorrhizal Mutualists.</title>
        <authorList>
            <consortium name="DOE Joint Genome Institute"/>
            <consortium name="Mycorrhizal Genomics Consortium"/>
            <person name="Kohler A."/>
            <person name="Kuo A."/>
            <person name="Nagy L.G."/>
            <person name="Floudas D."/>
            <person name="Copeland A."/>
            <person name="Barry K.W."/>
            <person name="Cichocki N."/>
            <person name="Veneault-Fourrey C."/>
            <person name="LaButti K."/>
            <person name="Lindquist E.A."/>
            <person name="Lipzen A."/>
            <person name="Lundell T."/>
            <person name="Morin E."/>
            <person name="Murat C."/>
            <person name="Riley R."/>
            <person name="Ohm R."/>
            <person name="Sun H."/>
            <person name="Tunlid A."/>
            <person name="Henrissat B."/>
            <person name="Grigoriev I.V."/>
            <person name="Hibbett D.S."/>
            <person name="Martin F."/>
        </authorList>
    </citation>
    <scope>NUCLEOTIDE SEQUENCE [LARGE SCALE GENOMIC DNA]</scope>
    <source>
        <strain evidence="2">FD-334 SS-4</strain>
    </source>
</reference>
<dbReference type="OrthoDB" id="2997904at2759"/>
<dbReference type="AlphaFoldDB" id="A0A0D2P197"/>
<evidence type="ECO:0008006" key="3">
    <source>
        <dbReference type="Google" id="ProtNLM"/>
    </source>
</evidence>
<evidence type="ECO:0000313" key="2">
    <source>
        <dbReference type="Proteomes" id="UP000054270"/>
    </source>
</evidence>
<dbReference type="Proteomes" id="UP000054270">
    <property type="component" value="Unassembled WGS sequence"/>
</dbReference>
<accession>A0A0D2P197</accession>
<protein>
    <recommendedName>
        <fullName evidence="3">F-box domain-containing protein</fullName>
    </recommendedName>
</protein>
<keyword evidence="2" id="KW-1185">Reference proteome</keyword>
<dbReference type="STRING" id="945553.A0A0D2P197"/>
<sequence>MSVLNEDVIRRIVEYIPLDSLQGVSSVSPIFFEAWMKSKYALVAIKKRDKQSKKLIAHLSHPYVAQHVKSISLRPWLVQPKTRSPRSLTENMFTRCMQVLDPHYSQKAAERRLQKRLLKDTERVTAAFKKMSRLQEYIIDWDECDVFHPEFYRAFLVPPLENWAHHLTALSIRVPLSMVSSLARLRLHHLESFTYHICTGSAPLKAINEQHDGLVVFINNLKDSLQILTLESTSSSQHLDLSRMFRMMGTYPSLRRMSLSIPFDGGHLSDPMAFAAFLTRHSGSLREFHLTTSRCAPHFKPGDPEHINWIQLILKTCTPSLPLLTGVSLALRPLKAPLDALVDFLKEHASTLREVALLDRALDPSELDRLFDSADGMYSLHLRVEKLSAALLAHLAERFRNLHTLKLECADIAIDTARMYGRGGHNNMVCGTFLR</sequence>
<proteinExistence type="predicted"/>
<dbReference type="InterPro" id="IPR032675">
    <property type="entry name" value="LRR_dom_sf"/>
</dbReference>
<name>A0A0D2P197_HYPSF</name>
<gene>
    <name evidence="1" type="ORF">HYPSUDRAFT_139146</name>
</gene>
<dbReference type="OMA" id="PEHINWI"/>
<dbReference type="Gene3D" id="3.80.10.10">
    <property type="entry name" value="Ribonuclease Inhibitor"/>
    <property type="match status" value="1"/>
</dbReference>